<comment type="caution">
    <text evidence="1">The sequence shown here is derived from an EMBL/GenBank/DDBJ whole genome shotgun (WGS) entry which is preliminary data.</text>
</comment>
<keyword evidence="2" id="KW-1185">Reference proteome</keyword>
<proteinExistence type="predicted"/>
<protein>
    <submittedName>
        <fullName evidence="1">Uncharacterized protein</fullName>
    </submittedName>
</protein>
<dbReference type="Proteomes" id="UP000183971">
    <property type="component" value="Unassembled WGS sequence"/>
</dbReference>
<sequence length="224" mass="25080">MASLEDTKKLIETLGCFYQEDEEVGQRVDAIFQDVGYYFKNEAGLTFAKVNTFENEAFRRVIESFFPECSLGIIKSYGPSDYDCCWMNRLQPELQVLMVHLWSSNSVVIFHFGSHKHLLDADRAPNGLLKIPPDKLGLPGIISKTVPMKKGGLSILDGRTGFRIVSGRAIFFAFVVPEELQHWAEMELPQGCGLEGLVQQIQEISNHIGANFTFEAPEGSETAQ</sequence>
<dbReference type="EMBL" id="FJOF01000002">
    <property type="protein sequence ID" value="CZR35908.1"/>
    <property type="molecule type" value="Genomic_DNA"/>
</dbReference>
<accession>A0A1L7V4W4</accession>
<name>A0A1L7V4W4_FUSPR</name>
<dbReference type="VEuPathDB" id="FungiDB:FPRO_03832"/>
<reference evidence="2" key="1">
    <citation type="journal article" date="2016" name="Genome Biol. Evol.">
        <title>Comparative 'omics' of the Fusarium fujikuroi species complex highlights differences in genetic potential and metabolite synthesis.</title>
        <authorList>
            <person name="Niehaus E.-M."/>
            <person name="Muensterkoetter M."/>
            <person name="Proctor R.H."/>
            <person name="Brown D.W."/>
            <person name="Sharon A."/>
            <person name="Idan Y."/>
            <person name="Oren-Young L."/>
            <person name="Sieber C.M."/>
            <person name="Novak O."/>
            <person name="Pencik A."/>
            <person name="Tarkowska D."/>
            <person name="Hromadova K."/>
            <person name="Freeman S."/>
            <person name="Maymon M."/>
            <person name="Elazar M."/>
            <person name="Youssef S.A."/>
            <person name="El-Shabrawy E.S.M."/>
            <person name="Shalaby A.B.A."/>
            <person name="Houterman P."/>
            <person name="Brock N.L."/>
            <person name="Burkhardt I."/>
            <person name="Tsavkelova E.A."/>
            <person name="Dickschat J.S."/>
            <person name="Galuszka P."/>
            <person name="Gueldener U."/>
            <person name="Tudzynski B."/>
        </authorList>
    </citation>
    <scope>NUCLEOTIDE SEQUENCE [LARGE SCALE GENOMIC DNA]</scope>
    <source>
        <strain evidence="2">ET1</strain>
    </source>
</reference>
<dbReference type="RefSeq" id="XP_031076501.1">
    <property type="nucleotide sequence ID" value="XM_031225912.1"/>
</dbReference>
<gene>
    <name evidence="1" type="ORF">FPRO_03832</name>
</gene>
<dbReference type="AlphaFoldDB" id="A0A1L7V4W4"/>
<organism evidence="1 2">
    <name type="scientific">Fusarium proliferatum (strain ET1)</name>
    <name type="common">Orchid endophyte fungus</name>
    <dbReference type="NCBI Taxonomy" id="1227346"/>
    <lineage>
        <taxon>Eukaryota</taxon>
        <taxon>Fungi</taxon>
        <taxon>Dikarya</taxon>
        <taxon>Ascomycota</taxon>
        <taxon>Pezizomycotina</taxon>
        <taxon>Sordariomycetes</taxon>
        <taxon>Hypocreomycetidae</taxon>
        <taxon>Hypocreales</taxon>
        <taxon>Nectriaceae</taxon>
        <taxon>Fusarium</taxon>
        <taxon>Fusarium fujikuroi species complex</taxon>
    </lineage>
</organism>
<evidence type="ECO:0000313" key="2">
    <source>
        <dbReference type="Proteomes" id="UP000183971"/>
    </source>
</evidence>
<dbReference type="GeneID" id="42048717"/>
<evidence type="ECO:0000313" key="1">
    <source>
        <dbReference type="EMBL" id="CZR35908.1"/>
    </source>
</evidence>